<evidence type="ECO:0000313" key="2">
    <source>
        <dbReference type="EMBL" id="WRL66855.1"/>
    </source>
</evidence>
<name>A0ABZ1B7S6_9ACTN</name>
<accession>A0ABZ1B7S6</accession>
<dbReference type="SUPFAM" id="SSF52540">
    <property type="entry name" value="P-loop containing nucleoside triphosphate hydrolases"/>
    <property type="match status" value="1"/>
</dbReference>
<dbReference type="EMBL" id="CP141261">
    <property type="protein sequence ID" value="WRL66855.1"/>
    <property type="molecule type" value="Genomic_DNA"/>
</dbReference>
<dbReference type="Gene3D" id="3.40.50.300">
    <property type="entry name" value="P-loop containing nucleotide triphosphate hydrolases"/>
    <property type="match status" value="2"/>
</dbReference>
<dbReference type="InterPro" id="IPR027417">
    <property type="entry name" value="P-loop_NTPase"/>
</dbReference>
<evidence type="ECO:0000313" key="3">
    <source>
        <dbReference type="Proteomes" id="UP001324287"/>
    </source>
</evidence>
<dbReference type="Proteomes" id="UP001324287">
    <property type="component" value="Chromosome"/>
</dbReference>
<dbReference type="RefSeq" id="WP_324278166.1">
    <property type="nucleotide sequence ID" value="NZ_CP141261.1"/>
</dbReference>
<sequence length="312" mass="31697">MLGVRPGSARFRHDRGNPLPLDVVVVDEASMVSLTLFARLLEALPDSARLVLVGDPDQLAAVEAGAVLADLTAEAGDGARTAARLAQLRAAVPDDVPADAPVAPETPAARVRDGIGFLRTVRRFDAGGHIAELAQRIREGDGEAALTVLRAGGAVRFLEVADGAAVTGAALSTLRTELLAAARPVLEAARAGDSGAALHALERHRLMCAHRKGRAASRCGSGRSSTGWGTRSGPSRGGTVATPGCPSSCSATTTTTACSTGTPASWWPAMGSCLPPSAGLAHRCTSRSAAWGTSSRCAPSPCTAVRAGSSAR</sequence>
<keyword evidence="3" id="KW-1185">Reference proteome</keyword>
<dbReference type="Pfam" id="PF13604">
    <property type="entry name" value="AAA_30"/>
    <property type="match status" value="1"/>
</dbReference>
<evidence type="ECO:0000256" key="1">
    <source>
        <dbReference type="SAM" id="MobiDB-lite"/>
    </source>
</evidence>
<organism evidence="2 3">
    <name type="scientific">Blastococcus brunescens</name>
    <dbReference type="NCBI Taxonomy" id="1564165"/>
    <lineage>
        <taxon>Bacteria</taxon>
        <taxon>Bacillati</taxon>
        <taxon>Actinomycetota</taxon>
        <taxon>Actinomycetes</taxon>
        <taxon>Geodermatophilales</taxon>
        <taxon>Geodermatophilaceae</taxon>
        <taxon>Blastococcus</taxon>
    </lineage>
</organism>
<feature type="region of interest" description="Disordered" evidence="1">
    <location>
        <begin position="218"/>
        <end position="244"/>
    </location>
</feature>
<protein>
    <submittedName>
        <fullName evidence="2">AAA family ATPase</fullName>
    </submittedName>
</protein>
<reference evidence="2 3" key="1">
    <citation type="submission" date="2023-12" db="EMBL/GenBank/DDBJ databases">
        <title>Blastococcus brunescens sp. nov., an actonobacterium isolated from sandstone collected in sahara desert.</title>
        <authorList>
            <person name="Gtari M."/>
            <person name="Ghodhbane F."/>
        </authorList>
    </citation>
    <scope>NUCLEOTIDE SEQUENCE [LARGE SCALE GENOMIC DNA]</scope>
    <source>
        <strain evidence="2 3">BMG 8361</strain>
    </source>
</reference>
<proteinExistence type="predicted"/>
<gene>
    <name evidence="2" type="ORF">U6N30_04860</name>
</gene>